<organism evidence="2 3">
    <name type="scientific">Cardiocondyla obscurior</name>
    <dbReference type="NCBI Taxonomy" id="286306"/>
    <lineage>
        <taxon>Eukaryota</taxon>
        <taxon>Metazoa</taxon>
        <taxon>Ecdysozoa</taxon>
        <taxon>Arthropoda</taxon>
        <taxon>Hexapoda</taxon>
        <taxon>Insecta</taxon>
        <taxon>Pterygota</taxon>
        <taxon>Neoptera</taxon>
        <taxon>Endopterygota</taxon>
        <taxon>Hymenoptera</taxon>
        <taxon>Apocrita</taxon>
        <taxon>Aculeata</taxon>
        <taxon>Formicoidea</taxon>
        <taxon>Formicidae</taxon>
        <taxon>Myrmicinae</taxon>
        <taxon>Cardiocondyla</taxon>
    </lineage>
</organism>
<feature type="compositionally biased region" description="Pro residues" evidence="1">
    <location>
        <begin position="27"/>
        <end position="50"/>
    </location>
</feature>
<comment type="caution">
    <text evidence="2">The sequence shown here is derived from an EMBL/GenBank/DDBJ whole genome shotgun (WGS) entry which is preliminary data.</text>
</comment>
<keyword evidence="3" id="KW-1185">Reference proteome</keyword>
<evidence type="ECO:0000256" key="1">
    <source>
        <dbReference type="SAM" id="MobiDB-lite"/>
    </source>
</evidence>
<evidence type="ECO:0000313" key="3">
    <source>
        <dbReference type="Proteomes" id="UP001430953"/>
    </source>
</evidence>
<feature type="region of interest" description="Disordered" evidence="1">
    <location>
        <begin position="1"/>
        <end position="74"/>
    </location>
</feature>
<evidence type="ECO:0000313" key="2">
    <source>
        <dbReference type="EMBL" id="KAL0105192.1"/>
    </source>
</evidence>
<accession>A0AAW2EU32</accession>
<dbReference type="EMBL" id="JADYXP020000019">
    <property type="protein sequence ID" value="KAL0105192.1"/>
    <property type="molecule type" value="Genomic_DNA"/>
</dbReference>
<dbReference type="Proteomes" id="UP001430953">
    <property type="component" value="Unassembled WGS sequence"/>
</dbReference>
<feature type="region of interest" description="Disordered" evidence="1">
    <location>
        <begin position="115"/>
        <end position="138"/>
    </location>
</feature>
<feature type="compositionally biased region" description="Basic residues" evidence="1">
    <location>
        <begin position="116"/>
        <end position="135"/>
    </location>
</feature>
<name>A0AAW2EU32_9HYME</name>
<gene>
    <name evidence="2" type="ORF">PUN28_016677</name>
</gene>
<reference evidence="2 3" key="1">
    <citation type="submission" date="2023-03" db="EMBL/GenBank/DDBJ databases">
        <title>High recombination rates correlate with genetic variation in Cardiocondyla obscurior ants.</title>
        <authorList>
            <person name="Errbii M."/>
        </authorList>
    </citation>
    <scope>NUCLEOTIDE SEQUENCE [LARGE SCALE GENOMIC DNA]</scope>
    <source>
        <strain evidence="2">Alpha-2009</strain>
        <tissue evidence="2">Whole body</tissue>
    </source>
</reference>
<feature type="compositionally biased region" description="Basic residues" evidence="1">
    <location>
        <begin position="57"/>
        <end position="74"/>
    </location>
</feature>
<proteinExistence type="predicted"/>
<protein>
    <submittedName>
        <fullName evidence="2">Uncharacterized protein</fullName>
    </submittedName>
</protein>
<sequence>MQGPRHFDGFSRRDLLRAHPPASLPLALPPPPPSPPVPPVATLPCPPLPSLSPFAGHPRRGHRAQMHPEKKKKKYNELANQNKMRTMEKQDFRKMQNIYLINALTFPSLLYTTRSTGKKKEKKKKKKKRKERGKKNLQNVLHSQLFIVLNTLPS</sequence>
<feature type="compositionally biased region" description="Basic and acidic residues" evidence="1">
    <location>
        <begin position="1"/>
        <end position="17"/>
    </location>
</feature>
<dbReference type="AlphaFoldDB" id="A0AAW2EU32"/>